<dbReference type="HOGENOM" id="CLU_3075953_0_0_6"/>
<dbReference type="AlphaFoldDB" id="E8KEB0"/>
<sequence length="52" mass="6392">MYWYIEQFRDIVLYAKFPDVNSIYMEFGVAILVLILGAWYFNKKQDEFILYI</sequence>
<keyword evidence="3" id="KW-1185">Reference proteome</keyword>
<dbReference type="Proteomes" id="UP000005467">
    <property type="component" value="Unassembled WGS sequence"/>
</dbReference>
<proteinExistence type="predicted"/>
<evidence type="ECO:0000256" key="1">
    <source>
        <dbReference type="SAM" id="Phobius"/>
    </source>
</evidence>
<reference evidence="2 3" key="1">
    <citation type="submission" date="2011-01" db="EMBL/GenBank/DDBJ databases">
        <authorList>
            <person name="Muzny D."/>
            <person name="Qin X."/>
            <person name="Deng J."/>
            <person name="Jiang H."/>
            <person name="Liu Y."/>
            <person name="Qu J."/>
            <person name="Song X.-Z."/>
            <person name="Zhang L."/>
            <person name="Thornton R."/>
            <person name="Coyle M."/>
            <person name="Francisco L."/>
            <person name="Jackson L."/>
            <person name="Javaid M."/>
            <person name="Korchina V."/>
            <person name="Kovar C."/>
            <person name="Mata R."/>
            <person name="Mathew T."/>
            <person name="Ngo R."/>
            <person name="Nguyen L."/>
            <person name="Nguyen N."/>
            <person name="Okwuonu G."/>
            <person name="Ongeri F."/>
            <person name="Pham C."/>
            <person name="Simmons D."/>
            <person name="Wilczek-Boney K."/>
            <person name="Hale W."/>
            <person name="Jakkamsetti A."/>
            <person name="Pham P."/>
            <person name="Ruth R."/>
            <person name="San Lucas F."/>
            <person name="Warren J."/>
            <person name="Zhang J."/>
            <person name="Zhao Z."/>
            <person name="Zhou C."/>
            <person name="Zhu D."/>
            <person name="Lee S."/>
            <person name="Bess C."/>
            <person name="Blankenburg K."/>
            <person name="Forbes L."/>
            <person name="Fu Q."/>
            <person name="Gubbala S."/>
            <person name="Hirani K."/>
            <person name="Jayaseelan J.C."/>
            <person name="Lara F."/>
            <person name="Munidasa M."/>
            <person name="Palculict T."/>
            <person name="Patil S."/>
            <person name="Pu L.-L."/>
            <person name="Saada N."/>
            <person name="Tang L."/>
            <person name="Weissenberger G."/>
            <person name="Zhu Y."/>
            <person name="Hemphill L."/>
            <person name="Shang Y."/>
            <person name="Youmans B."/>
            <person name="Ayvaz T."/>
            <person name="Ross M."/>
            <person name="Santibanez J."/>
            <person name="Aqrawi P."/>
            <person name="Gross S."/>
            <person name="Joshi V."/>
            <person name="Fowler G."/>
            <person name="Nazareth L."/>
            <person name="Reid J."/>
            <person name="Worley K."/>
            <person name="Petrosino J."/>
            <person name="Highlander S."/>
            <person name="Gibbs R."/>
        </authorList>
    </citation>
    <scope>NUCLEOTIDE SEQUENCE [LARGE SCALE GENOMIC DNA]</scope>
    <source>
        <strain evidence="2 3">ATCC 25976</strain>
    </source>
</reference>
<feature type="transmembrane region" description="Helical" evidence="1">
    <location>
        <begin position="23"/>
        <end position="41"/>
    </location>
</feature>
<evidence type="ECO:0000313" key="2">
    <source>
        <dbReference type="EMBL" id="EFX92755.1"/>
    </source>
</evidence>
<organism evidence="2 3">
    <name type="scientific">Actinobacillus ureae ATCC 25976</name>
    <dbReference type="NCBI Taxonomy" id="887324"/>
    <lineage>
        <taxon>Bacteria</taxon>
        <taxon>Pseudomonadati</taxon>
        <taxon>Pseudomonadota</taxon>
        <taxon>Gammaproteobacteria</taxon>
        <taxon>Pasteurellales</taxon>
        <taxon>Pasteurellaceae</taxon>
        <taxon>Actinobacillus</taxon>
    </lineage>
</organism>
<evidence type="ECO:0000313" key="3">
    <source>
        <dbReference type="Proteomes" id="UP000005467"/>
    </source>
</evidence>
<accession>E8KEB0</accession>
<keyword evidence="1" id="KW-1133">Transmembrane helix</keyword>
<comment type="caution">
    <text evidence="2">The sequence shown here is derived from an EMBL/GenBank/DDBJ whole genome shotgun (WGS) entry which is preliminary data.</text>
</comment>
<dbReference type="EMBL" id="AEVG01000015">
    <property type="protein sequence ID" value="EFX92755.1"/>
    <property type="molecule type" value="Genomic_DNA"/>
</dbReference>
<protein>
    <submittedName>
        <fullName evidence="2">Uncharacterized protein</fullName>
    </submittedName>
</protein>
<name>E8KEB0_9PAST</name>
<keyword evidence="1" id="KW-0472">Membrane</keyword>
<gene>
    <name evidence="2" type="ORF">HMPREF0027_0177</name>
</gene>
<keyword evidence="1" id="KW-0812">Transmembrane</keyword>